<dbReference type="AlphaFoldDB" id="A0A9D2TEL3"/>
<dbReference type="SUPFAM" id="SSF48008">
    <property type="entry name" value="GntR ligand-binding domain-like"/>
    <property type="match status" value="1"/>
</dbReference>
<protein>
    <submittedName>
        <fullName evidence="6">FadR family transcriptional regulator</fullName>
    </submittedName>
</protein>
<gene>
    <name evidence="6" type="ORF">H9931_03025</name>
</gene>
<evidence type="ECO:0000313" key="6">
    <source>
        <dbReference type="EMBL" id="HJC65682.1"/>
    </source>
</evidence>
<dbReference type="PROSITE" id="PS50949">
    <property type="entry name" value="HTH_GNTR"/>
    <property type="match status" value="1"/>
</dbReference>
<organism evidence="6 7">
    <name type="scientific">Candidatus Enterocloster excrementigallinarum</name>
    <dbReference type="NCBI Taxonomy" id="2838558"/>
    <lineage>
        <taxon>Bacteria</taxon>
        <taxon>Bacillati</taxon>
        <taxon>Bacillota</taxon>
        <taxon>Clostridia</taxon>
        <taxon>Lachnospirales</taxon>
        <taxon>Lachnospiraceae</taxon>
        <taxon>Enterocloster</taxon>
    </lineage>
</organism>
<evidence type="ECO:0000259" key="5">
    <source>
        <dbReference type="PROSITE" id="PS50949"/>
    </source>
</evidence>
<dbReference type="InterPro" id="IPR008920">
    <property type="entry name" value="TF_FadR/GntR_C"/>
</dbReference>
<dbReference type="Gene3D" id="1.20.120.530">
    <property type="entry name" value="GntR ligand-binding domain-like"/>
    <property type="match status" value="1"/>
</dbReference>
<reference evidence="6" key="2">
    <citation type="submission" date="2021-04" db="EMBL/GenBank/DDBJ databases">
        <authorList>
            <person name="Gilroy R."/>
        </authorList>
    </citation>
    <scope>NUCLEOTIDE SEQUENCE</scope>
    <source>
        <strain evidence="6">CHK198-12963</strain>
    </source>
</reference>
<dbReference type="Pfam" id="PF00392">
    <property type="entry name" value="GntR"/>
    <property type="match status" value="1"/>
</dbReference>
<dbReference type="SMART" id="SM00895">
    <property type="entry name" value="FCD"/>
    <property type="match status" value="1"/>
</dbReference>
<comment type="caution">
    <text evidence="6">The sequence shown here is derived from an EMBL/GenBank/DDBJ whole genome shotgun (WGS) entry which is preliminary data.</text>
</comment>
<evidence type="ECO:0000256" key="2">
    <source>
        <dbReference type="ARBA" id="ARBA00023125"/>
    </source>
</evidence>
<dbReference type="CDD" id="cd07377">
    <property type="entry name" value="WHTH_GntR"/>
    <property type="match status" value="1"/>
</dbReference>
<keyword evidence="4" id="KW-0175">Coiled coil</keyword>
<evidence type="ECO:0000313" key="7">
    <source>
        <dbReference type="Proteomes" id="UP000823863"/>
    </source>
</evidence>
<dbReference type="PRINTS" id="PR00035">
    <property type="entry name" value="HTHGNTR"/>
</dbReference>
<proteinExistence type="predicted"/>
<dbReference type="EMBL" id="DWWB01000013">
    <property type="protein sequence ID" value="HJC65682.1"/>
    <property type="molecule type" value="Genomic_DNA"/>
</dbReference>
<reference evidence="6" key="1">
    <citation type="journal article" date="2021" name="PeerJ">
        <title>Extensive microbial diversity within the chicken gut microbiome revealed by metagenomics and culture.</title>
        <authorList>
            <person name="Gilroy R."/>
            <person name="Ravi A."/>
            <person name="Getino M."/>
            <person name="Pursley I."/>
            <person name="Horton D.L."/>
            <person name="Alikhan N.F."/>
            <person name="Baker D."/>
            <person name="Gharbi K."/>
            <person name="Hall N."/>
            <person name="Watson M."/>
            <person name="Adriaenssens E.M."/>
            <person name="Foster-Nyarko E."/>
            <person name="Jarju S."/>
            <person name="Secka A."/>
            <person name="Antonio M."/>
            <person name="Oren A."/>
            <person name="Chaudhuri R.R."/>
            <person name="La Ragione R."/>
            <person name="Hildebrand F."/>
            <person name="Pallen M.J."/>
        </authorList>
    </citation>
    <scope>NUCLEOTIDE SEQUENCE</scope>
    <source>
        <strain evidence="6">CHK198-12963</strain>
    </source>
</reference>
<name>A0A9D2TEL3_9FIRM</name>
<evidence type="ECO:0000256" key="4">
    <source>
        <dbReference type="SAM" id="Coils"/>
    </source>
</evidence>
<keyword evidence="1" id="KW-0805">Transcription regulation</keyword>
<keyword evidence="3" id="KW-0804">Transcription</keyword>
<dbReference type="InterPro" id="IPR011711">
    <property type="entry name" value="GntR_C"/>
</dbReference>
<sequence>MEKQTLGEKTAEKLLDMIHERGYTAGDKLPTEMELCQLLGAGRNTVREALRILVSRNIVTIRQGAGTFISEKNGIPDDPLGFAMMEDRRKLTRDLLQIRVMLEPPIAALAAQNADEEDIKKLEEILLEVEELIWRREDYSQKDSQFHAQIAACSHNTVMSNLVPVITEGVRIFASTVRETEYVQTLASHRAIFRAIREKKAVEAQEAMTYHLMYNQNRYMDEEKEDL</sequence>
<dbReference type="InterPro" id="IPR000524">
    <property type="entry name" value="Tscrpt_reg_HTH_GntR"/>
</dbReference>
<dbReference type="Gene3D" id="1.10.10.10">
    <property type="entry name" value="Winged helix-like DNA-binding domain superfamily/Winged helix DNA-binding domain"/>
    <property type="match status" value="1"/>
</dbReference>
<dbReference type="Proteomes" id="UP000823863">
    <property type="component" value="Unassembled WGS sequence"/>
</dbReference>
<dbReference type="PANTHER" id="PTHR43537:SF5">
    <property type="entry name" value="UXU OPERON TRANSCRIPTIONAL REGULATOR"/>
    <property type="match status" value="1"/>
</dbReference>
<dbReference type="InterPro" id="IPR036388">
    <property type="entry name" value="WH-like_DNA-bd_sf"/>
</dbReference>
<dbReference type="PANTHER" id="PTHR43537">
    <property type="entry name" value="TRANSCRIPTIONAL REGULATOR, GNTR FAMILY"/>
    <property type="match status" value="1"/>
</dbReference>
<accession>A0A9D2TEL3</accession>
<dbReference type="GO" id="GO:0003700">
    <property type="term" value="F:DNA-binding transcription factor activity"/>
    <property type="evidence" value="ECO:0007669"/>
    <property type="project" value="InterPro"/>
</dbReference>
<evidence type="ECO:0000256" key="1">
    <source>
        <dbReference type="ARBA" id="ARBA00023015"/>
    </source>
</evidence>
<dbReference type="InterPro" id="IPR036390">
    <property type="entry name" value="WH_DNA-bd_sf"/>
</dbReference>
<dbReference type="SMART" id="SM00345">
    <property type="entry name" value="HTH_GNTR"/>
    <property type="match status" value="1"/>
</dbReference>
<feature type="coiled-coil region" evidence="4">
    <location>
        <begin position="112"/>
        <end position="142"/>
    </location>
</feature>
<feature type="domain" description="HTH gntR-type" evidence="5">
    <location>
        <begin position="4"/>
        <end position="72"/>
    </location>
</feature>
<keyword evidence="2" id="KW-0238">DNA-binding</keyword>
<dbReference type="SUPFAM" id="SSF46785">
    <property type="entry name" value="Winged helix' DNA-binding domain"/>
    <property type="match status" value="1"/>
</dbReference>
<dbReference type="Pfam" id="PF07729">
    <property type="entry name" value="FCD"/>
    <property type="match status" value="1"/>
</dbReference>
<evidence type="ECO:0000256" key="3">
    <source>
        <dbReference type="ARBA" id="ARBA00023163"/>
    </source>
</evidence>
<dbReference type="GO" id="GO:0003677">
    <property type="term" value="F:DNA binding"/>
    <property type="evidence" value="ECO:0007669"/>
    <property type="project" value="UniProtKB-KW"/>
</dbReference>